<keyword evidence="3" id="KW-1185">Reference proteome</keyword>
<evidence type="ECO:0000256" key="1">
    <source>
        <dbReference type="SAM" id="Phobius"/>
    </source>
</evidence>
<dbReference type="EMBL" id="JOJR01009908">
    <property type="protein sequence ID" value="RCN25929.1"/>
    <property type="molecule type" value="Genomic_DNA"/>
</dbReference>
<feature type="transmembrane region" description="Helical" evidence="1">
    <location>
        <begin position="20"/>
        <end position="43"/>
    </location>
</feature>
<keyword evidence="1" id="KW-0812">Transmembrane</keyword>
<dbReference type="Proteomes" id="UP000252519">
    <property type="component" value="Unassembled WGS sequence"/>
</dbReference>
<name>A0A368F4K7_ANCCA</name>
<keyword evidence="1" id="KW-0472">Membrane</keyword>
<evidence type="ECO:0000313" key="3">
    <source>
        <dbReference type="Proteomes" id="UP000252519"/>
    </source>
</evidence>
<gene>
    <name evidence="2" type="ORF">ANCCAN_28354</name>
</gene>
<comment type="caution">
    <text evidence="2">The sequence shown here is derived from an EMBL/GenBank/DDBJ whole genome shotgun (WGS) entry which is preliminary data.</text>
</comment>
<protein>
    <submittedName>
        <fullName evidence="2">Uncharacterized protein</fullName>
    </submittedName>
</protein>
<sequence length="155" mass="18018">MDTLSNRYHGISADLPTLLAYGAVCMGIIIGLFSLYLIMYFMVSCENAALDIEECYVPVADFMTPIQPVTWYSIQVAVVADFFKIRPYEVLNEYQRDATARKWIVRHSFPRNDLTYKFLNKFRSRFLKKGYDMNAMVTQTVLALSKENKKKKKRS</sequence>
<accession>A0A368F4K7</accession>
<proteinExistence type="predicted"/>
<keyword evidence="1" id="KW-1133">Transmembrane helix</keyword>
<evidence type="ECO:0000313" key="2">
    <source>
        <dbReference type="EMBL" id="RCN25929.1"/>
    </source>
</evidence>
<organism evidence="2 3">
    <name type="scientific">Ancylostoma caninum</name>
    <name type="common">Dog hookworm</name>
    <dbReference type="NCBI Taxonomy" id="29170"/>
    <lineage>
        <taxon>Eukaryota</taxon>
        <taxon>Metazoa</taxon>
        <taxon>Ecdysozoa</taxon>
        <taxon>Nematoda</taxon>
        <taxon>Chromadorea</taxon>
        <taxon>Rhabditida</taxon>
        <taxon>Rhabditina</taxon>
        <taxon>Rhabditomorpha</taxon>
        <taxon>Strongyloidea</taxon>
        <taxon>Ancylostomatidae</taxon>
        <taxon>Ancylostomatinae</taxon>
        <taxon>Ancylostoma</taxon>
    </lineage>
</organism>
<reference evidence="2 3" key="1">
    <citation type="submission" date="2014-10" db="EMBL/GenBank/DDBJ databases">
        <title>Draft genome of the hookworm Ancylostoma caninum.</title>
        <authorList>
            <person name="Mitreva M."/>
        </authorList>
    </citation>
    <scope>NUCLEOTIDE SEQUENCE [LARGE SCALE GENOMIC DNA]</scope>
    <source>
        <strain evidence="2 3">Baltimore</strain>
    </source>
</reference>
<dbReference type="AlphaFoldDB" id="A0A368F4K7"/>
<dbReference type="OrthoDB" id="5786667at2759"/>